<dbReference type="Gene3D" id="2.60.40.200">
    <property type="entry name" value="Superoxide dismutase, copper/zinc binding domain"/>
    <property type="match status" value="1"/>
</dbReference>
<accession>A0A346RNW2</accession>
<evidence type="ECO:0000313" key="14">
    <source>
        <dbReference type="Proteomes" id="UP000500845"/>
    </source>
</evidence>
<name>A0A346RNW2_9ABAC</name>
<reference evidence="13 14" key="1">
    <citation type="journal article" date="2018" name="J. Invertebr. Pathol.">
        <title>Morphological, genetic and biological characterisation of a novel alphabaculovirus isolated from Cryptophlebia peltastica (Lepidoptera: Tortricidae).</title>
        <authorList>
            <person name="Marsberg T."/>
            <person name="Jukes M.D."/>
            <person name="Krejmer-Rabalska M."/>
            <person name="Rabalski L."/>
            <person name="Knox C.M."/>
            <person name="Moore S.D."/>
            <person name="Hill M.P."/>
            <person name="Szewczyk B."/>
        </authorList>
    </citation>
    <scope>NUCLEOTIDE SEQUENCE [LARGE SCALE GENOMIC DNA]</scope>
    <source>
        <strain evidence="13">SA</strain>
    </source>
</reference>
<comment type="similarity">
    <text evidence="3">Belongs to the Cu-Zn superoxide dismutase family.</text>
</comment>
<keyword evidence="7" id="KW-0049">Antioxidant</keyword>
<dbReference type="InterPro" id="IPR018152">
    <property type="entry name" value="SOD_Cu/Zn_BS"/>
</dbReference>
<dbReference type="SUPFAM" id="SSF49329">
    <property type="entry name" value="Cu,Zn superoxide dismutase-like"/>
    <property type="match status" value="1"/>
</dbReference>
<evidence type="ECO:0000313" key="13">
    <source>
        <dbReference type="EMBL" id="AXS67759.1"/>
    </source>
</evidence>
<comment type="cofactor">
    <cofactor evidence="2">
        <name>Zn(2+)</name>
        <dbReference type="ChEBI" id="CHEBI:29105"/>
    </cofactor>
</comment>
<keyword evidence="14" id="KW-1185">Reference proteome</keyword>
<dbReference type="EMBL" id="MH394321">
    <property type="protein sequence ID" value="AXS67759.1"/>
    <property type="molecule type" value="Genomic_DNA"/>
</dbReference>
<evidence type="ECO:0000256" key="3">
    <source>
        <dbReference type="ARBA" id="ARBA00010457"/>
    </source>
</evidence>
<dbReference type="InterPro" id="IPR036423">
    <property type="entry name" value="SOD-like_Cu/Zn_dom_sf"/>
</dbReference>
<keyword evidence="6" id="KW-0862">Zinc</keyword>
<proteinExistence type="inferred from homology"/>
<evidence type="ECO:0000256" key="2">
    <source>
        <dbReference type="ARBA" id="ARBA00001947"/>
    </source>
</evidence>
<dbReference type="PROSITE" id="PS00087">
    <property type="entry name" value="SOD_CU_ZN_1"/>
    <property type="match status" value="1"/>
</dbReference>
<keyword evidence="10" id="KW-1015">Disulfide bond</keyword>
<evidence type="ECO:0000256" key="10">
    <source>
        <dbReference type="ARBA" id="ARBA00023157"/>
    </source>
</evidence>
<evidence type="ECO:0000256" key="5">
    <source>
        <dbReference type="ARBA" id="ARBA00022723"/>
    </source>
</evidence>
<evidence type="ECO:0000256" key="9">
    <source>
        <dbReference type="ARBA" id="ARBA00023008"/>
    </source>
</evidence>
<organism evidence="13 14">
    <name type="scientific">Cryptophlebia peltastica nucleopolyhedrovirus</name>
    <dbReference type="NCBI Taxonomy" id="2304025"/>
    <lineage>
        <taxon>Viruses</taxon>
        <taxon>Viruses incertae sedis</taxon>
        <taxon>Naldaviricetes</taxon>
        <taxon>Lefavirales</taxon>
        <taxon>Baculoviridae</taxon>
        <taxon>Alphabaculovirus</taxon>
        <taxon>Alphabaculovirus crypeltasticae</taxon>
    </lineage>
</organism>
<dbReference type="CDD" id="cd00305">
    <property type="entry name" value="Cu-Zn_Superoxide_Dismutase"/>
    <property type="match status" value="1"/>
</dbReference>
<sequence>MKAICKIDGDVTGEVYFIQESPKHFLKIQGYIMNLPKGLHGFHVHEYGDTSNGCTSAGEHFNPTGQNHGAPNSEERHVGDLGNIEAKTSNSLTEIDIIDNVMSLYGNYSILGRSLVVHTNRDDLGLTDHPLSKTTGNSGGRLGCGIIGVADCKSGQVCSKPKIVSSVKKDTSFII</sequence>
<keyword evidence="8" id="KW-0560">Oxidoreductase</keyword>
<evidence type="ECO:0000256" key="6">
    <source>
        <dbReference type="ARBA" id="ARBA00022833"/>
    </source>
</evidence>
<keyword evidence="9" id="KW-0186">Copper</keyword>
<protein>
    <recommendedName>
        <fullName evidence="4">superoxide dismutase</fullName>
        <ecNumber evidence="4">1.15.1.1</ecNumber>
    </recommendedName>
</protein>
<comment type="catalytic activity">
    <reaction evidence="11">
        <text>2 superoxide + 2 H(+) = H2O2 + O2</text>
        <dbReference type="Rhea" id="RHEA:20696"/>
        <dbReference type="ChEBI" id="CHEBI:15378"/>
        <dbReference type="ChEBI" id="CHEBI:15379"/>
        <dbReference type="ChEBI" id="CHEBI:16240"/>
        <dbReference type="ChEBI" id="CHEBI:18421"/>
        <dbReference type="EC" id="1.15.1.1"/>
    </reaction>
</comment>
<dbReference type="GO" id="GO:0004784">
    <property type="term" value="F:superoxide dismutase activity"/>
    <property type="evidence" value="ECO:0007669"/>
    <property type="project" value="UniProtKB-EC"/>
</dbReference>
<evidence type="ECO:0000256" key="1">
    <source>
        <dbReference type="ARBA" id="ARBA00001935"/>
    </source>
</evidence>
<dbReference type="InterPro" id="IPR001424">
    <property type="entry name" value="SOD_Cu_Zn_dom"/>
</dbReference>
<dbReference type="PRINTS" id="PR00068">
    <property type="entry name" value="CUZNDISMTASE"/>
</dbReference>
<evidence type="ECO:0000256" key="7">
    <source>
        <dbReference type="ARBA" id="ARBA00022862"/>
    </source>
</evidence>
<dbReference type="EC" id="1.15.1.1" evidence="4"/>
<dbReference type="KEGG" id="vg:65102212"/>
<dbReference type="FunFam" id="2.60.40.200:FF:000003">
    <property type="entry name" value="Superoxide dismutase [Cu-Zn], chloroplastic"/>
    <property type="match status" value="1"/>
</dbReference>
<comment type="cofactor">
    <cofactor evidence="1">
        <name>Cu cation</name>
        <dbReference type="ChEBI" id="CHEBI:23378"/>
    </cofactor>
</comment>
<evidence type="ECO:0000256" key="4">
    <source>
        <dbReference type="ARBA" id="ARBA00012682"/>
    </source>
</evidence>
<dbReference type="RefSeq" id="YP_010086967.1">
    <property type="nucleotide sequence ID" value="NC_055500.1"/>
</dbReference>
<dbReference type="Proteomes" id="UP000500845">
    <property type="component" value="Segment"/>
</dbReference>
<dbReference type="PANTHER" id="PTHR10003">
    <property type="entry name" value="SUPEROXIDE DISMUTASE CU-ZN -RELATED"/>
    <property type="match status" value="1"/>
</dbReference>
<dbReference type="GeneID" id="65102212"/>
<evidence type="ECO:0000256" key="8">
    <source>
        <dbReference type="ARBA" id="ARBA00023002"/>
    </source>
</evidence>
<dbReference type="GO" id="GO:0005507">
    <property type="term" value="F:copper ion binding"/>
    <property type="evidence" value="ECO:0007669"/>
    <property type="project" value="InterPro"/>
</dbReference>
<dbReference type="PROSITE" id="PS00332">
    <property type="entry name" value="SOD_CU_ZN_2"/>
    <property type="match status" value="1"/>
</dbReference>
<evidence type="ECO:0000256" key="11">
    <source>
        <dbReference type="ARBA" id="ARBA00049204"/>
    </source>
</evidence>
<keyword evidence="5" id="KW-0479">Metal-binding</keyword>
<feature type="domain" description="Superoxide dismutase copper/zinc binding" evidence="12">
    <location>
        <begin position="11"/>
        <end position="147"/>
    </location>
</feature>
<dbReference type="Pfam" id="PF00080">
    <property type="entry name" value="Sod_Cu"/>
    <property type="match status" value="1"/>
</dbReference>
<evidence type="ECO:0000259" key="12">
    <source>
        <dbReference type="Pfam" id="PF00080"/>
    </source>
</evidence>
<dbReference type="InterPro" id="IPR024134">
    <property type="entry name" value="SOD_Cu/Zn_/chaperone"/>
</dbReference>